<dbReference type="GO" id="GO:0008444">
    <property type="term" value="F:CDP-diacylglycerol-glycerol-3-phosphate 3-phosphatidyltransferase activity"/>
    <property type="evidence" value="ECO:0007669"/>
    <property type="project" value="UniProtKB-UniRule"/>
</dbReference>
<comment type="subcellular location">
    <subcellularLocation>
        <location evidence="1">Membrane</location>
        <topology evidence="1">Multi-pass membrane protein</topology>
    </subcellularLocation>
</comment>
<evidence type="ECO:0000256" key="4">
    <source>
        <dbReference type="ARBA" id="ARBA00022679"/>
    </source>
</evidence>
<keyword evidence="10" id="KW-1208">Phospholipid metabolism</keyword>
<dbReference type="Pfam" id="PF01066">
    <property type="entry name" value="CDP-OH_P_transf"/>
    <property type="match status" value="1"/>
</dbReference>
<dbReference type="Gene3D" id="1.20.120.1760">
    <property type="match status" value="1"/>
</dbReference>
<accession>A0A519B9C4</accession>
<keyword evidence="9" id="KW-0594">Phospholipid biosynthesis</keyword>
<evidence type="ECO:0000256" key="5">
    <source>
        <dbReference type="ARBA" id="ARBA00022692"/>
    </source>
</evidence>
<dbReference type="InterPro" id="IPR000462">
    <property type="entry name" value="CDP-OH_P_trans"/>
</dbReference>
<evidence type="ECO:0000256" key="10">
    <source>
        <dbReference type="ARBA" id="ARBA00023264"/>
    </source>
</evidence>
<evidence type="ECO:0000256" key="13">
    <source>
        <dbReference type="SAM" id="Phobius"/>
    </source>
</evidence>
<proteinExistence type="inferred from homology"/>
<comment type="similarity">
    <text evidence="2 12">Belongs to the CDP-alcohol phosphatidyltransferase class-I family.</text>
</comment>
<dbReference type="EC" id="2.7.8.5" evidence="11"/>
<evidence type="ECO:0000256" key="1">
    <source>
        <dbReference type="ARBA" id="ARBA00004141"/>
    </source>
</evidence>
<evidence type="ECO:0000256" key="7">
    <source>
        <dbReference type="ARBA" id="ARBA00023098"/>
    </source>
</evidence>
<dbReference type="InterPro" id="IPR050324">
    <property type="entry name" value="CDP-alcohol_PTase-I"/>
</dbReference>
<evidence type="ECO:0000256" key="2">
    <source>
        <dbReference type="ARBA" id="ARBA00010441"/>
    </source>
</evidence>
<evidence type="ECO:0000256" key="8">
    <source>
        <dbReference type="ARBA" id="ARBA00023136"/>
    </source>
</evidence>
<evidence type="ECO:0000256" key="9">
    <source>
        <dbReference type="ARBA" id="ARBA00023209"/>
    </source>
</evidence>
<sequence length="186" mass="21232">MQSKKQIYNLPNLLTMSRILIIPVIFALLFFKKEIYGIYASVFFIFAVLTDFIDGYIARKKKLVTNLGIFLDPIADKLLVVTILIMLIPLNRIPAWVVVIIIFREIFIMGLRAIASEKGVVISAGKEGKWKTAFQMFGIFFLLIYYEHFNINFGDIGLILIFISIVFSLISSYKYLKSVSGVLLES</sequence>
<gene>
    <name evidence="14" type="primary">pgsA</name>
    <name evidence="14" type="ORF">EVJ47_08200</name>
</gene>
<evidence type="ECO:0000256" key="11">
    <source>
        <dbReference type="NCBIfam" id="TIGR00560"/>
    </source>
</evidence>
<feature type="transmembrane region" description="Helical" evidence="13">
    <location>
        <begin position="12"/>
        <end position="31"/>
    </location>
</feature>
<name>A0A519B9C4_9DELT</name>
<dbReference type="GO" id="GO:0016020">
    <property type="term" value="C:membrane"/>
    <property type="evidence" value="ECO:0007669"/>
    <property type="project" value="UniProtKB-SubCell"/>
</dbReference>
<keyword evidence="3" id="KW-0444">Lipid biosynthesis</keyword>
<keyword evidence="7" id="KW-0443">Lipid metabolism</keyword>
<keyword evidence="6 13" id="KW-1133">Transmembrane helix</keyword>
<protein>
    <recommendedName>
        <fullName evidence="11">CDP-diacylglycerol--glycerol-3-phosphate 3-phosphatidyltransferase</fullName>
        <ecNumber evidence="11">2.7.8.5</ecNumber>
    </recommendedName>
</protein>
<feature type="transmembrane region" description="Helical" evidence="13">
    <location>
        <begin position="37"/>
        <end position="57"/>
    </location>
</feature>
<organism evidence="14 15">
    <name type="scientific">Candidatus Acidulodesulfobacterium ferriphilum</name>
    <dbReference type="NCBI Taxonomy" id="2597223"/>
    <lineage>
        <taxon>Bacteria</taxon>
        <taxon>Deltaproteobacteria</taxon>
        <taxon>Candidatus Acidulodesulfobacterales</taxon>
        <taxon>Candidatus Acidulodesulfobacterium</taxon>
    </lineage>
</organism>
<dbReference type="AlphaFoldDB" id="A0A519B9C4"/>
<evidence type="ECO:0000313" key="15">
    <source>
        <dbReference type="Proteomes" id="UP000320813"/>
    </source>
</evidence>
<dbReference type="PROSITE" id="PS00379">
    <property type="entry name" value="CDP_ALCOHOL_P_TRANSF"/>
    <property type="match status" value="1"/>
</dbReference>
<reference evidence="14 15" key="1">
    <citation type="submission" date="2019-01" db="EMBL/GenBank/DDBJ databases">
        <title>Insights into ecological role of a new deltaproteobacterial order Candidatus Sinidesulfobacterales (Sva0485) by metagenomics and metatranscriptomics.</title>
        <authorList>
            <person name="Tan S."/>
            <person name="Liu J."/>
            <person name="Fang Y."/>
            <person name="Hedlund B.P."/>
            <person name="Lian Z.H."/>
            <person name="Huang L.Y."/>
            <person name="Li J.T."/>
            <person name="Huang L.N."/>
            <person name="Li W.J."/>
            <person name="Jiang H.C."/>
            <person name="Dong H.L."/>
            <person name="Shu W.S."/>
        </authorList>
    </citation>
    <scope>NUCLEOTIDE SEQUENCE [LARGE SCALE GENOMIC DNA]</scope>
    <source>
        <strain evidence="14">AP3</strain>
    </source>
</reference>
<keyword evidence="4 12" id="KW-0808">Transferase</keyword>
<evidence type="ECO:0000256" key="6">
    <source>
        <dbReference type="ARBA" id="ARBA00022989"/>
    </source>
</evidence>
<dbReference type="PANTHER" id="PTHR14269">
    <property type="entry name" value="CDP-DIACYLGLYCEROL--GLYCEROL-3-PHOSPHATE 3-PHOSPHATIDYLTRANSFERASE-RELATED"/>
    <property type="match status" value="1"/>
</dbReference>
<dbReference type="InterPro" id="IPR004570">
    <property type="entry name" value="Phosphatidylglycerol_P_synth"/>
</dbReference>
<evidence type="ECO:0000313" key="14">
    <source>
        <dbReference type="EMBL" id="RZD13902.1"/>
    </source>
</evidence>
<keyword evidence="8 13" id="KW-0472">Membrane</keyword>
<dbReference type="Proteomes" id="UP000320813">
    <property type="component" value="Unassembled WGS sequence"/>
</dbReference>
<dbReference type="NCBIfam" id="TIGR00560">
    <property type="entry name" value="pgsA"/>
    <property type="match status" value="1"/>
</dbReference>
<dbReference type="PANTHER" id="PTHR14269:SF62">
    <property type="entry name" value="CDP-DIACYLGLYCEROL--GLYCEROL-3-PHOSPHATE 3-PHOSPHATIDYLTRANSFERASE 1, CHLOROPLASTIC"/>
    <property type="match status" value="1"/>
</dbReference>
<dbReference type="EMBL" id="SGBD01000005">
    <property type="protein sequence ID" value="RZD13902.1"/>
    <property type="molecule type" value="Genomic_DNA"/>
</dbReference>
<dbReference type="InterPro" id="IPR043130">
    <property type="entry name" value="CDP-OH_PTrfase_TM_dom"/>
</dbReference>
<feature type="transmembrane region" description="Helical" evidence="13">
    <location>
        <begin position="132"/>
        <end position="150"/>
    </location>
</feature>
<comment type="caution">
    <text evidence="14">The sequence shown here is derived from an EMBL/GenBank/DDBJ whole genome shotgun (WGS) entry which is preliminary data.</text>
</comment>
<dbReference type="InterPro" id="IPR048254">
    <property type="entry name" value="CDP_ALCOHOL_P_TRANSF_CS"/>
</dbReference>
<dbReference type="GO" id="GO:0046474">
    <property type="term" value="P:glycerophospholipid biosynthetic process"/>
    <property type="evidence" value="ECO:0007669"/>
    <property type="project" value="TreeGrafter"/>
</dbReference>
<evidence type="ECO:0000256" key="3">
    <source>
        <dbReference type="ARBA" id="ARBA00022516"/>
    </source>
</evidence>
<keyword evidence="5 13" id="KW-0812">Transmembrane</keyword>
<dbReference type="PIRSF" id="PIRSF000847">
    <property type="entry name" value="Phos_ph_gly_syn"/>
    <property type="match status" value="1"/>
</dbReference>
<feature type="transmembrane region" description="Helical" evidence="13">
    <location>
        <begin position="156"/>
        <end position="176"/>
    </location>
</feature>
<evidence type="ECO:0000256" key="12">
    <source>
        <dbReference type="RuleBase" id="RU003750"/>
    </source>
</evidence>